<evidence type="ECO:0000256" key="7">
    <source>
        <dbReference type="ARBA" id="ARBA00047207"/>
    </source>
</evidence>
<evidence type="ECO:0000256" key="4">
    <source>
        <dbReference type="ARBA" id="ARBA00023163"/>
    </source>
</evidence>
<protein>
    <recommendedName>
        <fullName evidence="6">HTH-type transcriptional regulator SarZ</fullName>
    </recommendedName>
    <alternativeName>
        <fullName evidence="7">Staphylococcal accessory regulator Z</fullName>
    </alternativeName>
</protein>
<dbReference type="SMART" id="SM00347">
    <property type="entry name" value="HTH_MARR"/>
    <property type="match status" value="1"/>
</dbReference>
<dbReference type="PANTHER" id="PTHR42756">
    <property type="entry name" value="TRANSCRIPTIONAL REGULATOR, MARR"/>
    <property type="match status" value="1"/>
</dbReference>
<dbReference type="PANTHER" id="PTHR42756:SF1">
    <property type="entry name" value="TRANSCRIPTIONAL REPRESSOR OF EMRAB OPERON"/>
    <property type="match status" value="1"/>
</dbReference>
<evidence type="ECO:0000256" key="2">
    <source>
        <dbReference type="ARBA" id="ARBA00023015"/>
    </source>
</evidence>
<name>A0A397RYM7_9MOLU</name>
<evidence type="ECO:0000313" key="9">
    <source>
        <dbReference type="EMBL" id="RIA78382.1"/>
    </source>
</evidence>
<feature type="domain" description="HTH marR-type" evidence="8">
    <location>
        <begin position="10"/>
        <end position="143"/>
    </location>
</feature>
<keyword evidence="2" id="KW-0805">Transcription regulation</keyword>
<evidence type="ECO:0000256" key="6">
    <source>
        <dbReference type="ARBA" id="ARBA00047188"/>
    </source>
</evidence>
<keyword evidence="4" id="KW-0804">Transcription</keyword>
<dbReference type="AlphaFoldDB" id="A0A397RYM7"/>
<dbReference type="Gene3D" id="1.10.10.10">
    <property type="entry name" value="Winged helix-like DNA-binding domain superfamily/Winged helix DNA-binding domain"/>
    <property type="match status" value="1"/>
</dbReference>
<dbReference type="OrthoDB" id="5327581at2"/>
<keyword evidence="3 9" id="KW-0238">DNA-binding</keyword>
<proteinExistence type="inferred from homology"/>
<dbReference type="SUPFAM" id="SSF46785">
    <property type="entry name" value="Winged helix' DNA-binding domain"/>
    <property type="match status" value="1"/>
</dbReference>
<comment type="subcellular location">
    <subcellularLocation>
        <location evidence="1">Cytoplasm</location>
    </subcellularLocation>
</comment>
<comment type="caution">
    <text evidence="9">The sequence shown here is derived from an EMBL/GenBank/DDBJ whole genome shotgun (WGS) entry which is preliminary data.</text>
</comment>
<dbReference type="InParanoid" id="A0A397RYM7"/>
<evidence type="ECO:0000256" key="5">
    <source>
        <dbReference type="ARBA" id="ARBA00046337"/>
    </source>
</evidence>
<evidence type="ECO:0000313" key="10">
    <source>
        <dbReference type="Proteomes" id="UP000266506"/>
    </source>
</evidence>
<evidence type="ECO:0000256" key="3">
    <source>
        <dbReference type="ARBA" id="ARBA00023125"/>
    </source>
</evidence>
<dbReference type="InterPro" id="IPR036388">
    <property type="entry name" value="WH-like_DNA-bd_sf"/>
</dbReference>
<reference evidence="9 10" key="1">
    <citation type="submission" date="2018-08" db="EMBL/GenBank/DDBJ databases">
        <title>Genomic Encyclopedia of Archaeal and Bacterial Type Strains, Phase II (KMG-II): from individual species to whole genera.</title>
        <authorList>
            <person name="Goeker M."/>
        </authorList>
    </citation>
    <scope>NUCLEOTIDE SEQUENCE [LARGE SCALE GENOMIC DNA]</scope>
    <source>
        <strain evidence="9 10">ATCC 27112</strain>
    </source>
</reference>
<dbReference type="Proteomes" id="UP000266506">
    <property type="component" value="Unassembled WGS sequence"/>
</dbReference>
<comment type="similarity">
    <text evidence="5">Belongs to the SarZ family.</text>
</comment>
<dbReference type="GO" id="GO:0003700">
    <property type="term" value="F:DNA-binding transcription factor activity"/>
    <property type="evidence" value="ECO:0007669"/>
    <property type="project" value="InterPro"/>
</dbReference>
<dbReference type="GO" id="GO:0003677">
    <property type="term" value="F:DNA binding"/>
    <property type="evidence" value="ECO:0007669"/>
    <property type="project" value="UniProtKB-KW"/>
</dbReference>
<dbReference type="InterPro" id="IPR036390">
    <property type="entry name" value="WH_DNA-bd_sf"/>
</dbReference>
<keyword evidence="10" id="KW-1185">Reference proteome</keyword>
<organism evidence="9 10">
    <name type="scientific">Anaeroplasma bactoclasticum</name>
    <dbReference type="NCBI Taxonomy" id="2088"/>
    <lineage>
        <taxon>Bacteria</taxon>
        <taxon>Bacillati</taxon>
        <taxon>Mycoplasmatota</taxon>
        <taxon>Mollicutes</taxon>
        <taxon>Anaeroplasmatales</taxon>
        <taxon>Anaeroplasmataceae</taxon>
        <taxon>Anaeroplasma</taxon>
    </lineage>
</organism>
<evidence type="ECO:0000256" key="1">
    <source>
        <dbReference type="ARBA" id="ARBA00004496"/>
    </source>
</evidence>
<gene>
    <name evidence="9" type="ORF">EI71_00334</name>
</gene>
<dbReference type="InterPro" id="IPR000835">
    <property type="entry name" value="HTH_MarR-typ"/>
</dbReference>
<dbReference type="FunCoup" id="A0A397RYM7">
    <property type="interactions" value="24"/>
</dbReference>
<evidence type="ECO:0000259" key="8">
    <source>
        <dbReference type="PROSITE" id="PS50995"/>
    </source>
</evidence>
<dbReference type="PROSITE" id="PS50995">
    <property type="entry name" value="HTH_MARR_2"/>
    <property type="match status" value="1"/>
</dbReference>
<dbReference type="InterPro" id="IPR055166">
    <property type="entry name" value="Transc_reg_Sar_Rot_HTH"/>
</dbReference>
<dbReference type="Pfam" id="PF22381">
    <property type="entry name" value="Staph_reg_Sar_Rot"/>
    <property type="match status" value="1"/>
</dbReference>
<accession>A0A397RYM7</accession>
<sequence length="150" mass="17605">MAYENTIENRREIIEMIKDLSNYFTNIRDELCEPYGLSSIQAVIILDVYHHPEARRVTDICKRLHKSTNTISPLINRLVEKGYLKKKVSKEDARSTHVFLTDKTKEMASNILVDVSDYTWPFFDSVNDEEFNKVYEALKLLLEVTSEWNI</sequence>
<dbReference type="EMBL" id="QXEV01000002">
    <property type="protein sequence ID" value="RIA78382.1"/>
    <property type="molecule type" value="Genomic_DNA"/>
</dbReference>